<name>A0A2J7QR92_9NEOP</name>
<evidence type="ECO:0000256" key="1">
    <source>
        <dbReference type="SAM" id="MobiDB-lite"/>
    </source>
</evidence>
<gene>
    <name evidence="3" type="ORF">B7P43_G16055</name>
</gene>
<dbReference type="AlphaFoldDB" id="A0A2J7QR92"/>
<proteinExistence type="predicted"/>
<keyword evidence="4" id="KW-1185">Reference proteome</keyword>
<evidence type="ECO:0000259" key="2">
    <source>
        <dbReference type="Pfam" id="PF03184"/>
    </source>
</evidence>
<dbReference type="Proteomes" id="UP000235965">
    <property type="component" value="Unassembled WGS sequence"/>
</dbReference>
<dbReference type="Pfam" id="PF03184">
    <property type="entry name" value="DDE_1"/>
    <property type="match status" value="1"/>
</dbReference>
<dbReference type="EMBL" id="NEVH01011922">
    <property type="protein sequence ID" value="PNF31093.1"/>
    <property type="molecule type" value="Genomic_DNA"/>
</dbReference>
<feature type="domain" description="DDE-1" evidence="2">
    <location>
        <begin position="9"/>
        <end position="79"/>
    </location>
</feature>
<evidence type="ECO:0000313" key="3">
    <source>
        <dbReference type="EMBL" id="PNF31093.1"/>
    </source>
</evidence>
<evidence type="ECO:0000313" key="4">
    <source>
        <dbReference type="Proteomes" id="UP000235965"/>
    </source>
</evidence>
<dbReference type="GO" id="GO:0003676">
    <property type="term" value="F:nucleic acid binding"/>
    <property type="evidence" value="ECO:0007669"/>
    <property type="project" value="InterPro"/>
</dbReference>
<accession>A0A2J7QR92</accession>
<feature type="region of interest" description="Disordered" evidence="1">
    <location>
        <begin position="103"/>
        <end position="133"/>
    </location>
</feature>
<comment type="caution">
    <text evidence="3">The sequence shown here is derived from an EMBL/GenBank/DDBJ whole genome shotgun (WGS) entry which is preliminary data.</text>
</comment>
<dbReference type="InterPro" id="IPR004875">
    <property type="entry name" value="DDE_SF_endonuclease_dom"/>
</dbReference>
<protein>
    <recommendedName>
        <fullName evidence="2">DDE-1 domain-containing protein</fullName>
    </recommendedName>
</protein>
<sequence>MNTDLQVTSGGLESVLQPTNVSVNKTYKDYVRKLHMQLTAEGGHELMPTRNIRRLLTEMCNWIAEAWNMVLMKTIMKSFIKTGITNALDRNVGDMLWAEDKNVDAEGDGETVPEGNYYSRDVRNAGTAGENGV</sequence>
<dbReference type="STRING" id="105785.A0A2J7QR92"/>
<organism evidence="3 4">
    <name type="scientific">Cryptotermes secundus</name>
    <dbReference type="NCBI Taxonomy" id="105785"/>
    <lineage>
        <taxon>Eukaryota</taxon>
        <taxon>Metazoa</taxon>
        <taxon>Ecdysozoa</taxon>
        <taxon>Arthropoda</taxon>
        <taxon>Hexapoda</taxon>
        <taxon>Insecta</taxon>
        <taxon>Pterygota</taxon>
        <taxon>Neoptera</taxon>
        <taxon>Polyneoptera</taxon>
        <taxon>Dictyoptera</taxon>
        <taxon>Blattodea</taxon>
        <taxon>Blattoidea</taxon>
        <taxon>Termitoidae</taxon>
        <taxon>Kalotermitidae</taxon>
        <taxon>Cryptotermitinae</taxon>
        <taxon>Cryptotermes</taxon>
    </lineage>
</organism>
<dbReference type="InParanoid" id="A0A2J7QR92"/>
<reference evidence="3 4" key="1">
    <citation type="submission" date="2017-12" db="EMBL/GenBank/DDBJ databases">
        <title>Hemimetabolous genomes reveal molecular basis of termite eusociality.</title>
        <authorList>
            <person name="Harrison M.C."/>
            <person name="Jongepier E."/>
            <person name="Robertson H.M."/>
            <person name="Arning N."/>
            <person name="Bitard-Feildel T."/>
            <person name="Chao H."/>
            <person name="Childers C.P."/>
            <person name="Dinh H."/>
            <person name="Doddapaneni H."/>
            <person name="Dugan S."/>
            <person name="Gowin J."/>
            <person name="Greiner C."/>
            <person name="Han Y."/>
            <person name="Hu H."/>
            <person name="Hughes D.S.T."/>
            <person name="Huylmans A.-K."/>
            <person name="Kemena C."/>
            <person name="Kremer L.P.M."/>
            <person name="Lee S.L."/>
            <person name="Lopez-Ezquerra A."/>
            <person name="Mallet L."/>
            <person name="Monroy-Kuhn J.M."/>
            <person name="Moser A."/>
            <person name="Murali S.C."/>
            <person name="Muzny D.M."/>
            <person name="Otani S."/>
            <person name="Piulachs M.-D."/>
            <person name="Poelchau M."/>
            <person name="Qu J."/>
            <person name="Schaub F."/>
            <person name="Wada-Katsumata A."/>
            <person name="Worley K.C."/>
            <person name="Xie Q."/>
            <person name="Ylla G."/>
            <person name="Poulsen M."/>
            <person name="Gibbs R.A."/>
            <person name="Schal C."/>
            <person name="Richards S."/>
            <person name="Belles X."/>
            <person name="Korb J."/>
            <person name="Bornberg-Bauer E."/>
        </authorList>
    </citation>
    <scope>NUCLEOTIDE SEQUENCE [LARGE SCALE GENOMIC DNA]</scope>
    <source>
        <tissue evidence="3">Whole body</tissue>
    </source>
</reference>